<keyword evidence="1" id="KW-0472">Membrane</keyword>
<feature type="transmembrane region" description="Helical" evidence="1">
    <location>
        <begin position="67"/>
        <end position="86"/>
    </location>
</feature>
<sequence length="94" mass="10011">MNIVSLLLTTAAFGLLGLATDAHHRRRFGHCPQAARRRLLRNGGWLALVGSVVPAILSRGWIFGPILWAGVVMAGAGIAFLVLNVIPARGDTRS</sequence>
<organism evidence="2 3">
    <name type="scientific">Sphingomonas aurantiaca</name>
    <dbReference type="NCBI Taxonomy" id="185949"/>
    <lineage>
        <taxon>Bacteria</taxon>
        <taxon>Pseudomonadati</taxon>
        <taxon>Pseudomonadota</taxon>
        <taxon>Alphaproteobacteria</taxon>
        <taxon>Sphingomonadales</taxon>
        <taxon>Sphingomonadaceae</taxon>
        <taxon>Sphingomonas</taxon>
    </lineage>
</organism>
<accession>A0A2T5GGH0</accession>
<dbReference type="InterPro" id="IPR021762">
    <property type="entry name" value="DUF3325"/>
</dbReference>
<feature type="transmembrane region" description="Helical" evidence="1">
    <location>
        <begin position="43"/>
        <end position="62"/>
    </location>
</feature>
<dbReference type="RefSeq" id="WP_107959645.1">
    <property type="nucleotide sequence ID" value="NZ_JASPFP010000001.1"/>
</dbReference>
<evidence type="ECO:0000256" key="1">
    <source>
        <dbReference type="SAM" id="Phobius"/>
    </source>
</evidence>
<keyword evidence="1" id="KW-1133">Transmembrane helix</keyword>
<name>A0A2T5GGH0_9SPHN</name>
<keyword evidence="3" id="KW-1185">Reference proteome</keyword>
<dbReference type="Proteomes" id="UP000244189">
    <property type="component" value="Unassembled WGS sequence"/>
</dbReference>
<reference evidence="2 3" key="1">
    <citation type="submission" date="2018-04" db="EMBL/GenBank/DDBJ databases">
        <title>Genomic Encyclopedia of Type Strains, Phase III (KMG-III): the genomes of soil and plant-associated and newly described type strains.</title>
        <authorList>
            <person name="Whitman W."/>
        </authorList>
    </citation>
    <scope>NUCLEOTIDE SEQUENCE [LARGE SCALE GENOMIC DNA]</scope>
    <source>
        <strain evidence="2 3">MA101b</strain>
    </source>
</reference>
<evidence type="ECO:0000313" key="3">
    <source>
        <dbReference type="Proteomes" id="UP000244189"/>
    </source>
</evidence>
<keyword evidence="1" id="KW-0812">Transmembrane</keyword>
<proteinExistence type="predicted"/>
<dbReference type="Pfam" id="PF11804">
    <property type="entry name" value="DUF3325"/>
    <property type="match status" value="1"/>
</dbReference>
<gene>
    <name evidence="2" type="ORF">C8J26_3730</name>
</gene>
<dbReference type="AlphaFoldDB" id="A0A2T5GGH0"/>
<evidence type="ECO:0000313" key="2">
    <source>
        <dbReference type="EMBL" id="PTQ58429.1"/>
    </source>
</evidence>
<protein>
    <submittedName>
        <fullName evidence="2">Uncharacterized protein DUF3325</fullName>
    </submittedName>
</protein>
<dbReference type="EMBL" id="QAOG01000008">
    <property type="protein sequence ID" value="PTQ58429.1"/>
    <property type="molecule type" value="Genomic_DNA"/>
</dbReference>
<comment type="caution">
    <text evidence="2">The sequence shown here is derived from an EMBL/GenBank/DDBJ whole genome shotgun (WGS) entry which is preliminary data.</text>
</comment>